<proteinExistence type="predicted"/>
<name>A0A6C0LCA7_9ZZZZ</name>
<dbReference type="AlphaFoldDB" id="A0A6C0LCA7"/>
<dbReference type="EMBL" id="MN740472">
    <property type="protein sequence ID" value="QHU28589.1"/>
    <property type="molecule type" value="Genomic_DNA"/>
</dbReference>
<sequence>MSKIDFPELTLAKKIYMFFKLTFNIYYFQLKEDFGTIKAE</sequence>
<evidence type="ECO:0000313" key="1">
    <source>
        <dbReference type="EMBL" id="QHU28589.1"/>
    </source>
</evidence>
<accession>A0A6C0LCA7</accession>
<reference evidence="1" key="1">
    <citation type="journal article" date="2020" name="Nature">
        <title>Giant virus diversity and host interactions through global metagenomics.</title>
        <authorList>
            <person name="Schulz F."/>
            <person name="Roux S."/>
            <person name="Paez-Espino D."/>
            <person name="Jungbluth S."/>
            <person name="Walsh D.A."/>
            <person name="Denef V.J."/>
            <person name="McMahon K.D."/>
            <person name="Konstantinidis K.T."/>
            <person name="Eloe-Fadrosh E.A."/>
            <person name="Kyrpides N.C."/>
            <person name="Woyke T."/>
        </authorList>
    </citation>
    <scope>NUCLEOTIDE SEQUENCE</scope>
    <source>
        <strain evidence="1">GVMAG-M-3300027770-73</strain>
    </source>
</reference>
<organism evidence="1">
    <name type="scientific">viral metagenome</name>
    <dbReference type="NCBI Taxonomy" id="1070528"/>
    <lineage>
        <taxon>unclassified sequences</taxon>
        <taxon>metagenomes</taxon>
        <taxon>organismal metagenomes</taxon>
    </lineage>
</organism>
<protein>
    <submittedName>
        <fullName evidence="1">Uncharacterized protein</fullName>
    </submittedName>
</protein>